<reference evidence="1 2" key="1">
    <citation type="journal article" date="2018" name="Evol. Lett.">
        <title>Horizontal gene cluster transfer increased hallucinogenic mushroom diversity.</title>
        <authorList>
            <person name="Reynolds H.T."/>
            <person name="Vijayakumar V."/>
            <person name="Gluck-Thaler E."/>
            <person name="Korotkin H.B."/>
            <person name="Matheny P.B."/>
            <person name="Slot J.C."/>
        </authorList>
    </citation>
    <scope>NUCLEOTIDE SEQUENCE [LARGE SCALE GENOMIC DNA]</scope>
    <source>
        <strain evidence="1 2">SRW20</strain>
    </source>
</reference>
<evidence type="ECO:0000313" key="2">
    <source>
        <dbReference type="Proteomes" id="UP000284706"/>
    </source>
</evidence>
<name>A0A409VZE4_9AGAR</name>
<accession>A0A409VZE4</accession>
<dbReference type="InParanoid" id="A0A409VZE4"/>
<dbReference type="OrthoDB" id="2269034at2759"/>
<dbReference type="SUPFAM" id="SSF52047">
    <property type="entry name" value="RNI-like"/>
    <property type="match status" value="1"/>
</dbReference>
<comment type="caution">
    <text evidence="1">The sequence shown here is derived from an EMBL/GenBank/DDBJ whole genome shotgun (WGS) entry which is preliminary data.</text>
</comment>
<dbReference type="STRING" id="231916.A0A409VZE4"/>
<keyword evidence="2" id="KW-1185">Reference proteome</keyword>
<organism evidence="1 2">
    <name type="scientific">Gymnopilus dilepis</name>
    <dbReference type="NCBI Taxonomy" id="231916"/>
    <lineage>
        <taxon>Eukaryota</taxon>
        <taxon>Fungi</taxon>
        <taxon>Dikarya</taxon>
        <taxon>Basidiomycota</taxon>
        <taxon>Agaricomycotina</taxon>
        <taxon>Agaricomycetes</taxon>
        <taxon>Agaricomycetidae</taxon>
        <taxon>Agaricales</taxon>
        <taxon>Agaricineae</taxon>
        <taxon>Hymenogastraceae</taxon>
        <taxon>Gymnopilus</taxon>
    </lineage>
</organism>
<sequence>MAQTTLPTDWVLHNVPLDIWSLIFRIFHHESSIRAAAPEMIRLSHVCSSWRATIKDTPELWTKVSLVTRTNLFLHQPSTKAKLLSLVLKRSKNMPLTTMNEHVHGMSYRGGPVGLGFDLAPVKHFLDAVARSKTANLNLTALGAVLLGFQQNMSGMEGLPPARLLEELTLFSVYSREQPHCTELASRIWKDSSLLRTVSFHGDYITPDAVRWLQSAQFPLSQLTTLTMMADTIEAFFELLSLTPLLVTATIHIPENDEFSFEDTKMVRLESLQTLTLRTYFNKYLRQSDSDSDDEDLYGSYEAEEAEVEAVEEAEEAEEADAAEEVHGNVMRALEFIVAPSLKVLSLHLGNRNWSLKAFEKFMDGSSRPTIERLSLDALGVSHKDKLECLRMLPFLRELELTTRQEVGKPKRIRGGFWGALKEWDSGSGRFVLCPRFEKLTLGYDALSKTSIAVFADFVGERWKQSSGGNNFVLLLKEADSDKLAEREILIESIAEIDPLLKLTQESGLKLRIKPEFSIR</sequence>
<dbReference type="EMBL" id="NHYE01005494">
    <property type="protein sequence ID" value="PPQ71628.1"/>
    <property type="molecule type" value="Genomic_DNA"/>
</dbReference>
<dbReference type="CDD" id="cd22142">
    <property type="entry name" value="F-box_ScDIA2-like"/>
    <property type="match status" value="1"/>
</dbReference>
<proteinExistence type="predicted"/>
<protein>
    <submittedName>
        <fullName evidence="1">Uncharacterized protein</fullName>
    </submittedName>
</protein>
<dbReference type="Proteomes" id="UP000284706">
    <property type="component" value="Unassembled WGS sequence"/>
</dbReference>
<gene>
    <name evidence="1" type="ORF">CVT26_010590</name>
</gene>
<dbReference type="Gene3D" id="1.20.1280.50">
    <property type="match status" value="1"/>
</dbReference>
<evidence type="ECO:0000313" key="1">
    <source>
        <dbReference type="EMBL" id="PPQ71628.1"/>
    </source>
</evidence>
<dbReference type="AlphaFoldDB" id="A0A409VZE4"/>